<gene>
    <name evidence="1" type="ORF">ANN_19630</name>
</gene>
<keyword evidence="2" id="KW-1185">Reference proteome</keyword>
<sequence>MMPAGHSCCKHYITAAMLMPICELQGTSKNVLSSSQGDDLQTISMLQLEKCNIFMFLVNMIRRKRRVSVCVSVRVSVMYGMSGDDEDEEGRRGNLVPACSLLLSNSTKRPPDLITPSDGQITINIDICLLSYALRRDLGFNPGILVHNLGNFKELMYATLVQDEESPSSPYFGRLQDNTTLSTDTSAHPGFNAMGSSFPEKDLNVCVKLFPVLDKDKPKTELTVLYQKQEFRNISDAVNLLQFLLSENLQASFSEVVKLLHIAITTPMTTSQPERCFSCVKRSLMLAGSEFQSLGRAIVKEDEYEEVRWDGIVSNVSWRDKDEFQAQNYSEAGHRIRNLWLSAPMLFRLSYPGTLPDSGSIIPFLSTYLKWVDKKSETQH</sequence>
<evidence type="ECO:0000313" key="2">
    <source>
        <dbReference type="Proteomes" id="UP001148838"/>
    </source>
</evidence>
<dbReference type="EMBL" id="JAJSOF020000031">
    <property type="protein sequence ID" value="KAJ4431037.1"/>
    <property type="molecule type" value="Genomic_DNA"/>
</dbReference>
<comment type="caution">
    <text evidence="1">The sequence shown here is derived from an EMBL/GenBank/DDBJ whole genome shotgun (WGS) entry which is preliminary data.</text>
</comment>
<accession>A0ABQ8SAF2</accession>
<evidence type="ECO:0008006" key="3">
    <source>
        <dbReference type="Google" id="ProtNLM"/>
    </source>
</evidence>
<organism evidence="1 2">
    <name type="scientific">Periplaneta americana</name>
    <name type="common">American cockroach</name>
    <name type="synonym">Blatta americana</name>
    <dbReference type="NCBI Taxonomy" id="6978"/>
    <lineage>
        <taxon>Eukaryota</taxon>
        <taxon>Metazoa</taxon>
        <taxon>Ecdysozoa</taxon>
        <taxon>Arthropoda</taxon>
        <taxon>Hexapoda</taxon>
        <taxon>Insecta</taxon>
        <taxon>Pterygota</taxon>
        <taxon>Neoptera</taxon>
        <taxon>Polyneoptera</taxon>
        <taxon>Dictyoptera</taxon>
        <taxon>Blattodea</taxon>
        <taxon>Blattoidea</taxon>
        <taxon>Blattidae</taxon>
        <taxon>Blattinae</taxon>
        <taxon>Periplaneta</taxon>
    </lineage>
</organism>
<dbReference type="Proteomes" id="UP001148838">
    <property type="component" value="Unassembled WGS sequence"/>
</dbReference>
<evidence type="ECO:0000313" key="1">
    <source>
        <dbReference type="EMBL" id="KAJ4431037.1"/>
    </source>
</evidence>
<proteinExistence type="predicted"/>
<reference evidence="1 2" key="1">
    <citation type="journal article" date="2022" name="Allergy">
        <title>Genome assembly and annotation of Periplaneta americana reveal a comprehensive cockroach allergen profile.</title>
        <authorList>
            <person name="Wang L."/>
            <person name="Xiong Q."/>
            <person name="Saelim N."/>
            <person name="Wang L."/>
            <person name="Nong W."/>
            <person name="Wan A.T."/>
            <person name="Shi M."/>
            <person name="Liu X."/>
            <person name="Cao Q."/>
            <person name="Hui J.H.L."/>
            <person name="Sookrung N."/>
            <person name="Leung T.F."/>
            <person name="Tungtrongchitr A."/>
            <person name="Tsui S.K.W."/>
        </authorList>
    </citation>
    <scope>NUCLEOTIDE SEQUENCE [LARGE SCALE GENOMIC DNA]</scope>
    <source>
        <strain evidence="1">PWHHKU_190912</strain>
    </source>
</reference>
<name>A0ABQ8SAF2_PERAM</name>
<protein>
    <recommendedName>
        <fullName evidence="3">HAT C-terminal dimerisation domain-containing protein</fullName>
    </recommendedName>
</protein>